<evidence type="ECO:0000256" key="1">
    <source>
        <dbReference type="ARBA" id="ARBA00008857"/>
    </source>
</evidence>
<feature type="domain" description="Core-binding (CB)" evidence="7">
    <location>
        <begin position="69"/>
        <end position="148"/>
    </location>
</feature>
<keyword evidence="4" id="KW-0233">DNA recombination</keyword>
<dbReference type="PROSITE" id="PS51898">
    <property type="entry name" value="TYR_RECOMBINASE"/>
    <property type="match status" value="1"/>
</dbReference>
<name>A0A9Q3XUB4_9LACO</name>
<evidence type="ECO:0000256" key="5">
    <source>
        <dbReference type="PROSITE-ProRule" id="PRU01248"/>
    </source>
</evidence>
<evidence type="ECO:0000313" key="8">
    <source>
        <dbReference type="EMBL" id="MBZ5962641.1"/>
    </source>
</evidence>
<evidence type="ECO:0000259" key="6">
    <source>
        <dbReference type="PROSITE" id="PS51898"/>
    </source>
</evidence>
<dbReference type="SUPFAM" id="SSF56349">
    <property type="entry name" value="DNA breaking-rejoining enzymes"/>
    <property type="match status" value="1"/>
</dbReference>
<comment type="similarity">
    <text evidence="1">Belongs to the 'phage' integrase family.</text>
</comment>
<dbReference type="GO" id="GO:0003677">
    <property type="term" value="F:DNA binding"/>
    <property type="evidence" value="ECO:0007669"/>
    <property type="project" value="UniProtKB-UniRule"/>
</dbReference>
<evidence type="ECO:0000256" key="4">
    <source>
        <dbReference type="ARBA" id="ARBA00023172"/>
    </source>
</evidence>
<evidence type="ECO:0000256" key="2">
    <source>
        <dbReference type="ARBA" id="ARBA00022908"/>
    </source>
</evidence>
<keyword evidence="2" id="KW-0229">DNA integration</keyword>
<dbReference type="InterPro" id="IPR011010">
    <property type="entry name" value="DNA_brk_join_enz"/>
</dbReference>
<dbReference type="InterPro" id="IPR050808">
    <property type="entry name" value="Phage_Integrase"/>
</dbReference>
<dbReference type="CDD" id="cd01189">
    <property type="entry name" value="INT_ICEBs1_C_like"/>
    <property type="match status" value="1"/>
</dbReference>
<dbReference type="InterPro" id="IPR004107">
    <property type="entry name" value="Integrase_SAM-like_N"/>
</dbReference>
<evidence type="ECO:0000313" key="9">
    <source>
        <dbReference type="Proteomes" id="UP000752647"/>
    </source>
</evidence>
<dbReference type="Pfam" id="PF00589">
    <property type="entry name" value="Phage_integrase"/>
    <property type="match status" value="1"/>
</dbReference>
<dbReference type="AlphaFoldDB" id="A0A9Q3XUB4"/>
<reference evidence="8" key="1">
    <citation type="submission" date="2021-05" db="EMBL/GenBank/DDBJ databases">
        <title>Pangenome of Leuconostoc gelidum warrants species status for Leuconostoc gelidum subsp. gasicomitatum.</title>
        <authorList>
            <person name="Johansson P."/>
            <person name="Sade E."/>
            <person name="Hultman J."/>
            <person name="Auvinen P."/>
            <person name="Bjorkroth J."/>
        </authorList>
    </citation>
    <scope>NUCLEOTIDE SEQUENCE</scope>
    <source>
        <strain evidence="8">A.21.4</strain>
    </source>
</reference>
<evidence type="ECO:0000256" key="3">
    <source>
        <dbReference type="ARBA" id="ARBA00023125"/>
    </source>
</evidence>
<dbReference type="Gene3D" id="1.10.443.10">
    <property type="entry name" value="Intergrase catalytic core"/>
    <property type="match status" value="1"/>
</dbReference>
<organism evidence="8 9">
    <name type="scientific">Leuconostoc gasicomitatum</name>
    <dbReference type="NCBI Taxonomy" id="115778"/>
    <lineage>
        <taxon>Bacteria</taxon>
        <taxon>Bacillati</taxon>
        <taxon>Bacillota</taxon>
        <taxon>Bacilli</taxon>
        <taxon>Lactobacillales</taxon>
        <taxon>Lactobacillaceae</taxon>
        <taxon>Leuconostoc</taxon>
        <taxon>Leuconostoc gelidum group</taxon>
    </lineage>
</organism>
<protein>
    <submittedName>
        <fullName evidence="8">Site-specific integrase</fullName>
    </submittedName>
</protein>
<dbReference type="GO" id="GO:0006310">
    <property type="term" value="P:DNA recombination"/>
    <property type="evidence" value="ECO:0007669"/>
    <property type="project" value="UniProtKB-KW"/>
</dbReference>
<dbReference type="InterPro" id="IPR010998">
    <property type="entry name" value="Integrase_recombinase_N"/>
</dbReference>
<dbReference type="Gene3D" id="1.10.150.130">
    <property type="match status" value="1"/>
</dbReference>
<accession>A0A9Q3XUB4</accession>
<comment type="caution">
    <text evidence="8">The sequence shown here is derived from an EMBL/GenBank/DDBJ whole genome shotgun (WGS) entry which is preliminary data.</text>
</comment>
<gene>
    <name evidence="8" type="ORF">KIJ12_05710</name>
</gene>
<proteinExistence type="inferred from homology"/>
<dbReference type="InterPro" id="IPR044068">
    <property type="entry name" value="CB"/>
</dbReference>
<feature type="domain" description="Tyr recombinase" evidence="6">
    <location>
        <begin position="172"/>
        <end position="368"/>
    </location>
</feature>
<dbReference type="Proteomes" id="UP000752647">
    <property type="component" value="Unassembled WGS sequence"/>
</dbReference>
<dbReference type="EMBL" id="JAHBFI010000014">
    <property type="protein sequence ID" value="MBZ5962641.1"/>
    <property type="molecule type" value="Genomic_DNA"/>
</dbReference>
<dbReference type="InterPro" id="IPR013762">
    <property type="entry name" value="Integrase-like_cat_sf"/>
</dbReference>
<sequence>MQIKQVDSKHGKVYEVVGYIGRHQDGTQARAKKRGFDSKRSAQQWFNNEVALFSNGQSKYNKKTTPNVMTVKELYDMWLETYQHTVEESTLNKTMNVFNVHIIPAWGDTRVTDIKPLDLQRYINTMQGKILHYRKITGYLRRLLNIAVRMDMIPVDPFTKIEMPKERRQANKRKQFMDVDEFKNFVDVLDSQYKYINQQAYTLLRLGAFTGMRTEELLALQWEHVDFNNGYISIVQALGRGLNGGTYIKAPKSQTSIRTLKIDNKMLSVLSDWYNFSLYKNADDYVFNNEGKTLQVMRPNKWLHDVSNNYGVAVGLSMHKLRHTWATLALDQGASVKQVQTYLGHADVSMTLDVYSDITKRASDETGNILSKLDL</sequence>
<dbReference type="GO" id="GO:0015074">
    <property type="term" value="P:DNA integration"/>
    <property type="evidence" value="ECO:0007669"/>
    <property type="project" value="UniProtKB-KW"/>
</dbReference>
<keyword evidence="3 5" id="KW-0238">DNA-binding</keyword>
<dbReference type="InterPro" id="IPR002104">
    <property type="entry name" value="Integrase_catalytic"/>
</dbReference>
<dbReference type="PANTHER" id="PTHR30629:SF2">
    <property type="entry name" value="PROPHAGE INTEGRASE INTS-RELATED"/>
    <property type="match status" value="1"/>
</dbReference>
<evidence type="ECO:0000259" key="7">
    <source>
        <dbReference type="PROSITE" id="PS51900"/>
    </source>
</evidence>
<dbReference type="RefSeq" id="WP_224144170.1">
    <property type="nucleotide sequence ID" value="NZ_JAHBFI010000014.1"/>
</dbReference>
<dbReference type="Pfam" id="PF14659">
    <property type="entry name" value="Phage_int_SAM_3"/>
    <property type="match status" value="1"/>
</dbReference>
<dbReference type="PROSITE" id="PS51900">
    <property type="entry name" value="CB"/>
    <property type="match status" value="1"/>
</dbReference>
<dbReference type="PANTHER" id="PTHR30629">
    <property type="entry name" value="PROPHAGE INTEGRASE"/>
    <property type="match status" value="1"/>
</dbReference>